<evidence type="ECO:0000256" key="1">
    <source>
        <dbReference type="ARBA" id="ARBA00022555"/>
    </source>
</evidence>
<keyword evidence="3" id="KW-0808">Transferase</keyword>
<evidence type="ECO:0000256" key="3">
    <source>
        <dbReference type="ARBA" id="ARBA00022679"/>
    </source>
</evidence>
<dbReference type="Pfam" id="PF02005">
    <property type="entry name" value="TRM"/>
    <property type="match status" value="1"/>
</dbReference>
<dbReference type="PROSITE" id="PS51626">
    <property type="entry name" value="SAM_MT_TRM1"/>
    <property type="match status" value="1"/>
</dbReference>
<evidence type="ECO:0000256" key="6">
    <source>
        <dbReference type="ARBA" id="ARBA00022884"/>
    </source>
</evidence>
<keyword evidence="4" id="KW-0949">S-adenosyl-L-methionine</keyword>
<dbReference type="EMBL" id="JBAFSM010000009">
    <property type="protein sequence ID" value="MEG3436672.1"/>
    <property type="molecule type" value="Genomic_DNA"/>
</dbReference>
<keyword evidence="1" id="KW-0820">tRNA-binding</keyword>
<dbReference type="InterPro" id="IPR029063">
    <property type="entry name" value="SAM-dependent_MTases_sf"/>
</dbReference>
<dbReference type="Gene3D" id="3.30.56.70">
    <property type="entry name" value="N2,N2-dimethylguanosine tRNA methyltransferase, C-terminal domain"/>
    <property type="match status" value="1"/>
</dbReference>
<dbReference type="InterPro" id="IPR042296">
    <property type="entry name" value="tRNA_met_Trm1_C"/>
</dbReference>
<evidence type="ECO:0000256" key="5">
    <source>
        <dbReference type="ARBA" id="ARBA00022694"/>
    </source>
</evidence>
<organism evidence="7 8">
    <name type="scientific">Pannus brasiliensis CCIBt3594</name>
    <dbReference type="NCBI Taxonomy" id="1427578"/>
    <lineage>
        <taxon>Bacteria</taxon>
        <taxon>Bacillati</taxon>
        <taxon>Cyanobacteriota</taxon>
        <taxon>Cyanophyceae</taxon>
        <taxon>Oscillatoriophycideae</taxon>
        <taxon>Chroococcales</taxon>
        <taxon>Microcystaceae</taxon>
        <taxon>Pannus</taxon>
    </lineage>
</organism>
<dbReference type="PANTHER" id="PTHR10631">
    <property type="entry name" value="N 2 ,N 2 -DIMETHYLGUANOSINE TRNA METHYLTRANSFERASE"/>
    <property type="match status" value="1"/>
</dbReference>
<dbReference type="GO" id="GO:0000049">
    <property type="term" value="F:tRNA binding"/>
    <property type="evidence" value="ECO:0007669"/>
    <property type="project" value="UniProtKB-KW"/>
</dbReference>
<dbReference type="Gene3D" id="3.40.50.150">
    <property type="entry name" value="Vaccinia Virus protein VP39"/>
    <property type="match status" value="1"/>
</dbReference>
<reference evidence="7 8" key="1">
    <citation type="submission" date="2024-01" db="EMBL/GenBank/DDBJ databases">
        <title>Genomic insights into the taxonomy and metabolism of the cyanobacterium Pannus brasiliensis CCIBt3594.</title>
        <authorList>
            <person name="Machado M."/>
            <person name="Botero N.B."/>
            <person name="Andreote A.P.D."/>
            <person name="Feitosa A.M.T."/>
            <person name="Popin R."/>
            <person name="Sivonen K."/>
            <person name="Fiore M.F."/>
        </authorList>
    </citation>
    <scope>NUCLEOTIDE SEQUENCE [LARGE SCALE GENOMIC DNA]</scope>
    <source>
        <strain evidence="7 8">CCIBt3594</strain>
    </source>
</reference>
<proteinExistence type="predicted"/>
<comment type="caution">
    <text evidence="7">The sequence shown here is derived from an EMBL/GenBank/DDBJ whole genome shotgun (WGS) entry which is preliminary data.</text>
</comment>
<dbReference type="PANTHER" id="PTHR10631:SF9">
    <property type="entry name" value="TRNA (GUANINE(26)-N(2))-DIMETHYLTRANSFERASE"/>
    <property type="match status" value="1"/>
</dbReference>
<dbReference type="InterPro" id="IPR002905">
    <property type="entry name" value="Trm1"/>
</dbReference>
<dbReference type="AlphaFoldDB" id="A0AAW9QRW9"/>
<protein>
    <submittedName>
        <fullName evidence="7">tRNA (Guanine-N1)-methyltransferase</fullName>
    </submittedName>
</protein>
<keyword evidence="2" id="KW-0489">Methyltransferase</keyword>
<gene>
    <name evidence="7" type="ORF">V0288_06025</name>
</gene>
<name>A0AAW9QRW9_9CHRO</name>
<keyword evidence="8" id="KW-1185">Reference proteome</keyword>
<dbReference type="GO" id="GO:0016423">
    <property type="term" value="F:tRNA (guanine) methyltransferase activity"/>
    <property type="evidence" value="ECO:0007669"/>
    <property type="project" value="InterPro"/>
</dbReference>
<evidence type="ECO:0000313" key="8">
    <source>
        <dbReference type="Proteomes" id="UP001328733"/>
    </source>
</evidence>
<evidence type="ECO:0000256" key="2">
    <source>
        <dbReference type="ARBA" id="ARBA00022603"/>
    </source>
</evidence>
<keyword evidence="6" id="KW-0694">RNA-binding</keyword>
<keyword evidence="5" id="KW-0819">tRNA processing</keyword>
<dbReference type="SUPFAM" id="SSF53335">
    <property type="entry name" value="S-adenosyl-L-methionine-dependent methyltransferases"/>
    <property type="match status" value="1"/>
</dbReference>
<accession>A0AAW9QRW9</accession>
<evidence type="ECO:0000313" key="7">
    <source>
        <dbReference type="EMBL" id="MEG3436672.1"/>
    </source>
</evidence>
<sequence>MREGKAEFTIANAFYRPESRIVRDLGVLAATVYRQETGNLRVLDGMTGTGVRTLRYSLESGAEWIHANDGNPDIQPVLEENLQELSQQGQVKITYRHVNDILYESYTRRDYFDLVDVDAFGAPGSFLHPMLIATRIGGLMYLTSTDGRSATGHNPENSLLNYGAYARSHPAAHEQGLRLLLGALQRESAGMELGIEPIFALFHGETYRIMVRLSKNVRLNSHNYGFLGYCHHCGEYRSLSWQKLGRENCLHDGKPLTLTGPMWLGNLHDRSYLLRMLEIAKQWNWTKPIELLETMVGEIDFPPYFYSLKEIGRRGKLDIPKKAALIESLQNHGYLATRTHINPQAIKTTVPLAECISIARQLSTSQP</sequence>
<evidence type="ECO:0000256" key="4">
    <source>
        <dbReference type="ARBA" id="ARBA00022691"/>
    </source>
</evidence>
<dbReference type="Proteomes" id="UP001328733">
    <property type="component" value="Unassembled WGS sequence"/>
</dbReference>
<dbReference type="RefSeq" id="WP_332864135.1">
    <property type="nucleotide sequence ID" value="NZ_JBAFSM010000009.1"/>
</dbReference>
<dbReference type="GO" id="GO:0002940">
    <property type="term" value="P:tRNA N2-guanine methylation"/>
    <property type="evidence" value="ECO:0007669"/>
    <property type="project" value="TreeGrafter"/>
</dbReference>